<comment type="caution">
    <text evidence="3">The sequence shown here is derived from an EMBL/GenBank/DDBJ whole genome shotgun (WGS) entry which is preliminary data.</text>
</comment>
<dbReference type="Proteomes" id="UP000298438">
    <property type="component" value="Unassembled WGS sequence"/>
</dbReference>
<evidence type="ECO:0000313" key="4">
    <source>
        <dbReference type="Proteomes" id="UP000298438"/>
    </source>
</evidence>
<keyword evidence="2" id="KW-0472">Membrane</keyword>
<dbReference type="PANTHER" id="PTHR34980:SF3">
    <property type="entry name" value="BLR8105 PROTEIN"/>
    <property type="match status" value="1"/>
</dbReference>
<evidence type="ECO:0000313" key="3">
    <source>
        <dbReference type="EMBL" id="TFW11377.1"/>
    </source>
</evidence>
<reference evidence="3 4" key="1">
    <citation type="submission" date="2019-03" db="EMBL/GenBank/DDBJ databases">
        <title>Draft Genome Sequence of Massilia arenosa sp. nov., a Novel Massilia Species Isolated from a Sandy-loam Maize Soil.</title>
        <authorList>
            <person name="Raths R."/>
            <person name="Peta V."/>
            <person name="Bucking H."/>
        </authorList>
    </citation>
    <scope>NUCLEOTIDE SEQUENCE [LARGE SCALE GENOMIC DNA]</scope>
    <source>
        <strain evidence="3 4">MC02</strain>
    </source>
</reference>
<feature type="transmembrane region" description="Helical" evidence="2">
    <location>
        <begin position="131"/>
        <end position="152"/>
    </location>
</feature>
<dbReference type="GO" id="GO:0005886">
    <property type="term" value="C:plasma membrane"/>
    <property type="evidence" value="ECO:0007669"/>
    <property type="project" value="TreeGrafter"/>
</dbReference>
<evidence type="ECO:0000256" key="2">
    <source>
        <dbReference type="SAM" id="Phobius"/>
    </source>
</evidence>
<feature type="region of interest" description="Disordered" evidence="1">
    <location>
        <begin position="1"/>
        <end position="36"/>
    </location>
</feature>
<dbReference type="EMBL" id="SPVF01000264">
    <property type="protein sequence ID" value="TFW11377.1"/>
    <property type="molecule type" value="Genomic_DNA"/>
</dbReference>
<organism evidence="3 4">
    <name type="scientific">Zemynaea arenosa</name>
    <dbReference type="NCBI Taxonomy" id="2561931"/>
    <lineage>
        <taxon>Bacteria</taxon>
        <taxon>Pseudomonadati</taxon>
        <taxon>Pseudomonadota</taxon>
        <taxon>Betaproteobacteria</taxon>
        <taxon>Burkholderiales</taxon>
        <taxon>Oxalobacteraceae</taxon>
        <taxon>Telluria group</taxon>
        <taxon>Zemynaea</taxon>
    </lineage>
</organism>
<dbReference type="OrthoDB" id="9812349at2"/>
<dbReference type="AlphaFoldDB" id="A0A4Y9RPX3"/>
<sequence length="209" mass="22096">MPRHVTTQRKPACALQKRPYDPGSPHPAKETAVSNPYVSSPATLTTAPAFTPGATEPRILQWNGRIGRLRYFAYSSLCGMMGMTLSLLSMPLLPVSQALALTLIFAGYAAMLASGFVQARRRLQDLDQPGWMAILLLIPFLNMVVWAWLQFASGSADANRFGLPPAPNSDKVVAAAVAAFIIPALAGILMAVAVPALVKAGVADVAAPA</sequence>
<name>A0A4Y9RPX3_9BURK</name>
<protein>
    <submittedName>
        <fullName evidence="3">DUF805 domain-containing protein</fullName>
    </submittedName>
</protein>
<dbReference type="PANTHER" id="PTHR34980">
    <property type="entry name" value="INNER MEMBRANE PROTEIN-RELATED-RELATED"/>
    <property type="match status" value="1"/>
</dbReference>
<feature type="transmembrane region" description="Helical" evidence="2">
    <location>
        <begin position="71"/>
        <end position="92"/>
    </location>
</feature>
<feature type="transmembrane region" description="Helical" evidence="2">
    <location>
        <begin position="98"/>
        <end position="119"/>
    </location>
</feature>
<evidence type="ECO:0000256" key="1">
    <source>
        <dbReference type="SAM" id="MobiDB-lite"/>
    </source>
</evidence>
<keyword evidence="2" id="KW-1133">Transmembrane helix</keyword>
<proteinExistence type="predicted"/>
<feature type="transmembrane region" description="Helical" evidence="2">
    <location>
        <begin position="172"/>
        <end position="198"/>
    </location>
</feature>
<keyword evidence="4" id="KW-1185">Reference proteome</keyword>
<dbReference type="InterPro" id="IPR008523">
    <property type="entry name" value="DUF805"/>
</dbReference>
<gene>
    <name evidence="3" type="ORF">E4L96_21695</name>
</gene>
<keyword evidence="2" id="KW-0812">Transmembrane</keyword>
<accession>A0A4Y9RPX3</accession>
<dbReference type="Pfam" id="PF05656">
    <property type="entry name" value="DUF805"/>
    <property type="match status" value="1"/>
</dbReference>